<name>A0A4Y3R428_STRCI</name>
<sequence>MAPGLFAFRGFVAEGLRDQGRSQGWAKGWTEGWREGRVYALTHTLLRLLELRRIALSETDRERISSCRDCVLLARWTDRALTARTAEDLFSGDGLPRPSGAAAS</sequence>
<gene>
    <name evidence="1" type="ORF">SCA03_46600</name>
</gene>
<dbReference type="Proteomes" id="UP000319210">
    <property type="component" value="Unassembled WGS sequence"/>
</dbReference>
<evidence type="ECO:0000313" key="2">
    <source>
        <dbReference type="Proteomes" id="UP000319210"/>
    </source>
</evidence>
<organism evidence="1 2">
    <name type="scientific">Streptomyces cacaoi</name>
    <dbReference type="NCBI Taxonomy" id="1898"/>
    <lineage>
        <taxon>Bacteria</taxon>
        <taxon>Bacillati</taxon>
        <taxon>Actinomycetota</taxon>
        <taxon>Actinomycetes</taxon>
        <taxon>Kitasatosporales</taxon>
        <taxon>Streptomycetaceae</taxon>
        <taxon>Streptomyces</taxon>
    </lineage>
</organism>
<reference evidence="1 2" key="1">
    <citation type="submission" date="2019-06" db="EMBL/GenBank/DDBJ databases">
        <title>Whole genome shotgun sequence of Streptomyces cacaoi subsp. cacaoi NBRC 12748.</title>
        <authorList>
            <person name="Hosoyama A."/>
            <person name="Uohara A."/>
            <person name="Ohji S."/>
            <person name="Ichikawa N."/>
        </authorList>
    </citation>
    <scope>NUCLEOTIDE SEQUENCE [LARGE SCALE GENOMIC DNA]</scope>
    <source>
        <strain evidence="1 2">NBRC 12748</strain>
    </source>
</reference>
<protein>
    <submittedName>
        <fullName evidence="1">Uncharacterized protein</fullName>
    </submittedName>
</protein>
<comment type="caution">
    <text evidence="1">The sequence shown here is derived from an EMBL/GenBank/DDBJ whole genome shotgun (WGS) entry which is preliminary data.</text>
</comment>
<proteinExistence type="predicted"/>
<dbReference type="EMBL" id="BJMM01000027">
    <property type="protein sequence ID" value="GEB52109.1"/>
    <property type="molecule type" value="Genomic_DNA"/>
</dbReference>
<dbReference type="AlphaFoldDB" id="A0A4Y3R428"/>
<accession>A0A4Y3R428</accession>
<dbReference type="OrthoDB" id="3539696at2"/>
<dbReference type="RefSeq" id="WP_086818221.1">
    <property type="nucleotide sequence ID" value="NZ_BJMM01000027.1"/>
</dbReference>
<evidence type="ECO:0000313" key="1">
    <source>
        <dbReference type="EMBL" id="GEB52109.1"/>
    </source>
</evidence>
<keyword evidence="2" id="KW-1185">Reference proteome</keyword>